<protein>
    <submittedName>
        <fullName evidence="3">ANK_REP_REGION domain-containing protein</fullName>
    </submittedName>
</protein>
<feature type="region of interest" description="Disordered" evidence="1">
    <location>
        <begin position="396"/>
        <end position="417"/>
    </location>
</feature>
<feature type="compositionally biased region" description="Polar residues" evidence="1">
    <location>
        <begin position="398"/>
        <end position="410"/>
    </location>
</feature>
<sequence length="417" mass="47428">MTSNLSFLGTSNLPNKKRYSIASFPVANNILKDKEFELIDTVIDIFDKDKEGNTSLMRAIKEYRPIAVQKIMKKAFSANSINKLLSIQNNNGETALKLASEAPNLAIKEYLEGIKIKKINPLLENIKISTNQSDESLIKNLNNLPEIIKPNMFGKTIPNSFIPTIAENEQQKIFDDYKFSITPRIRSISIAGGNCSGNSSLNDYGRITHKVSVFPSQELKDVISMNEVGNNKKYSTDTGYFSKKNSLASSKSSNASESPLFDSSFEVKRNSISRHLHIDGAIDISTNFFPVMKNDDNSKQKPETNFLLMLSDKVKNFNKKKEGYQGYSCYDTQLLYMSKEQMEYNNNDYEVNKKIENENDLLDLTEYHFEKKYSLNNSFNSKQSINEQYEKEIENNHSIKSRSQSLSKISAKSPLKF</sequence>
<dbReference type="AlphaFoldDB" id="A0A0N5BP19"/>
<keyword evidence="2" id="KW-1185">Reference proteome</keyword>
<evidence type="ECO:0000313" key="2">
    <source>
        <dbReference type="Proteomes" id="UP000046392"/>
    </source>
</evidence>
<dbReference type="SUPFAM" id="SSF48403">
    <property type="entry name" value="Ankyrin repeat"/>
    <property type="match status" value="1"/>
</dbReference>
<evidence type="ECO:0000313" key="3">
    <source>
        <dbReference type="WBParaSite" id="SPAL_0000764700.1"/>
    </source>
</evidence>
<name>A0A0N5BP19_STREA</name>
<organism evidence="2 3">
    <name type="scientific">Strongyloides papillosus</name>
    <name type="common">Intestinal threadworm</name>
    <dbReference type="NCBI Taxonomy" id="174720"/>
    <lineage>
        <taxon>Eukaryota</taxon>
        <taxon>Metazoa</taxon>
        <taxon>Ecdysozoa</taxon>
        <taxon>Nematoda</taxon>
        <taxon>Chromadorea</taxon>
        <taxon>Rhabditida</taxon>
        <taxon>Tylenchina</taxon>
        <taxon>Panagrolaimomorpha</taxon>
        <taxon>Strongyloidoidea</taxon>
        <taxon>Strongyloididae</taxon>
        <taxon>Strongyloides</taxon>
    </lineage>
</organism>
<dbReference type="Gene3D" id="1.25.40.20">
    <property type="entry name" value="Ankyrin repeat-containing domain"/>
    <property type="match status" value="1"/>
</dbReference>
<accession>A0A0N5BP19</accession>
<dbReference type="InterPro" id="IPR036770">
    <property type="entry name" value="Ankyrin_rpt-contain_sf"/>
</dbReference>
<dbReference type="Proteomes" id="UP000046392">
    <property type="component" value="Unplaced"/>
</dbReference>
<reference evidence="3" key="1">
    <citation type="submission" date="2017-02" db="UniProtKB">
        <authorList>
            <consortium name="WormBaseParasite"/>
        </authorList>
    </citation>
    <scope>IDENTIFICATION</scope>
</reference>
<evidence type="ECO:0000256" key="1">
    <source>
        <dbReference type="SAM" id="MobiDB-lite"/>
    </source>
</evidence>
<proteinExistence type="predicted"/>
<dbReference type="WBParaSite" id="SPAL_0000764700.1">
    <property type="protein sequence ID" value="SPAL_0000764700.1"/>
    <property type="gene ID" value="SPAL_0000764700"/>
</dbReference>